<feature type="coiled-coil region" evidence="1">
    <location>
        <begin position="110"/>
        <end position="149"/>
    </location>
</feature>
<feature type="compositionally biased region" description="Low complexity" evidence="2">
    <location>
        <begin position="152"/>
        <end position="165"/>
    </location>
</feature>
<keyword evidence="4" id="KW-1185">Reference proteome</keyword>
<accession>A0ABD0UMV3</accession>
<dbReference type="PANTHER" id="PTHR35315:SF1">
    <property type="entry name" value="RAB6-INTERACTING GOLGIN"/>
    <property type="match status" value="1"/>
</dbReference>
<feature type="region of interest" description="Disordered" evidence="2">
    <location>
        <begin position="151"/>
        <end position="216"/>
    </location>
</feature>
<dbReference type="Pfam" id="PF04949">
    <property type="entry name" value="Transcrip_act"/>
    <property type="match status" value="1"/>
</dbReference>
<sequence>MASNPRPSLIAEIGPDGIARESAIIAYTEKVIEEEQLQLKRYIKENYSKIRDVERELENLTLELKLTAGPKKAALEHMRKKIELVNERLRAGKLKEEQAKKAWEAAAQVVKDEEAAKQKLCDDLNQLVQESANTQYSRLEELKRRLEALNPSRVSSDVSDGKSVSQKTIQQAAELAGQAPHSSAMSGTKNNTALASDGDNQPHQVRENKPTMNPARLKKNIILKSRAGSDSGWTGAGFDVEGRT</sequence>
<evidence type="ECO:0000313" key="4">
    <source>
        <dbReference type="Proteomes" id="UP001552299"/>
    </source>
</evidence>
<dbReference type="PANTHER" id="PTHR35315">
    <property type="entry name" value="ACI13"/>
    <property type="match status" value="1"/>
</dbReference>
<reference evidence="3 4" key="1">
    <citation type="journal article" date="2024" name="Plant Biotechnol. J.">
        <title>Dendrobium thyrsiflorum genome and its molecular insights into genes involved in important horticultural traits.</title>
        <authorList>
            <person name="Chen B."/>
            <person name="Wang J.Y."/>
            <person name="Zheng P.J."/>
            <person name="Li K.L."/>
            <person name="Liang Y.M."/>
            <person name="Chen X.F."/>
            <person name="Zhang C."/>
            <person name="Zhao X."/>
            <person name="He X."/>
            <person name="Zhang G.Q."/>
            <person name="Liu Z.J."/>
            <person name="Xu Q."/>
        </authorList>
    </citation>
    <scope>NUCLEOTIDE SEQUENCE [LARGE SCALE GENOMIC DNA]</scope>
    <source>
        <strain evidence="3">GZMU011</strain>
    </source>
</reference>
<dbReference type="InterPro" id="IPR007033">
    <property type="entry name" value="GORAB"/>
</dbReference>
<evidence type="ECO:0000256" key="1">
    <source>
        <dbReference type="SAM" id="Coils"/>
    </source>
</evidence>
<keyword evidence="1" id="KW-0175">Coiled coil</keyword>
<evidence type="ECO:0000256" key="2">
    <source>
        <dbReference type="SAM" id="MobiDB-lite"/>
    </source>
</evidence>
<protein>
    <recommendedName>
        <fullName evidence="5">RAB6-interacting golgin</fullName>
    </recommendedName>
</protein>
<evidence type="ECO:0000313" key="3">
    <source>
        <dbReference type="EMBL" id="KAL0913966.1"/>
    </source>
</evidence>
<evidence type="ECO:0008006" key="5">
    <source>
        <dbReference type="Google" id="ProtNLM"/>
    </source>
</evidence>
<dbReference type="Proteomes" id="UP001552299">
    <property type="component" value="Unassembled WGS sequence"/>
</dbReference>
<feature type="compositionally biased region" description="Polar residues" evidence="2">
    <location>
        <begin position="180"/>
        <end position="203"/>
    </location>
</feature>
<dbReference type="EMBL" id="JANQDX010000013">
    <property type="protein sequence ID" value="KAL0913966.1"/>
    <property type="molecule type" value="Genomic_DNA"/>
</dbReference>
<dbReference type="AlphaFoldDB" id="A0ABD0UMV3"/>
<comment type="caution">
    <text evidence="3">The sequence shown here is derived from an EMBL/GenBank/DDBJ whole genome shotgun (WGS) entry which is preliminary data.</text>
</comment>
<organism evidence="3 4">
    <name type="scientific">Dendrobium thyrsiflorum</name>
    <name type="common">Pinecone-like raceme dendrobium</name>
    <name type="synonym">Orchid</name>
    <dbReference type="NCBI Taxonomy" id="117978"/>
    <lineage>
        <taxon>Eukaryota</taxon>
        <taxon>Viridiplantae</taxon>
        <taxon>Streptophyta</taxon>
        <taxon>Embryophyta</taxon>
        <taxon>Tracheophyta</taxon>
        <taxon>Spermatophyta</taxon>
        <taxon>Magnoliopsida</taxon>
        <taxon>Liliopsida</taxon>
        <taxon>Asparagales</taxon>
        <taxon>Orchidaceae</taxon>
        <taxon>Epidendroideae</taxon>
        <taxon>Malaxideae</taxon>
        <taxon>Dendrobiinae</taxon>
        <taxon>Dendrobium</taxon>
    </lineage>
</organism>
<gene>
    <name evidence="3" type="ORF">M5K25_017461</name>
</gene>
<proteinExistence type="predicted"/>
<name>A0ABD0UMV3_DENTH</name>